<evidence type="ECO:0000313" key="2">
    <source>
        <dbReference type="EMBL" id="KAG7379193.1"/>
    </source>
</evidence>
<keyword evidence="1" id="KW-1133">Transmembrane helix</keyword>
<keyword evidence="1" id="KW-0812">Transmembrane</keyword>
<evidence type="ECO:0000313" key="3">
    <source>
        <dbReference type="Proteomes" id="UP000694044"/>
    </source>
</evidence>
<gene>
    <name evidence="2" type="ORF">PHYPSEUDO_008890</name>
</gene>
<comment type="caution">
    <text evidence="2">The sequence shown here is derived from an EMBL/GenBank/DDBJ whole genome shotgun (WGS) entry which is preliminary data.</text>
</comment>
<accession>A0A8T1VGD3</accession>
<keyword evidence="1" id="KW-0472">Membrane</keyword>
<reference evidence="2" key="1">
    <citation type="submission" date="2021-02" db="EMBL/GenBank/DDBJ databases">
        <authorList>
            <person name="Palmer J.M."/>
        </authorList>
    </citation>
    <scope>NUCLEOTIDE SEQUENCE</scope>
    <source>
        <strain evidence="2">SCRP734</strain>
    </source>
</reference>
<name>A0A8T1VGD3_9STRA</name>
<evidence type="ECO:0000256" key="1">
    <source>
        <dbReference type="SAM" id="Phobius"/>
    </source>
</evidence>
<sequence>MMTIDIPLDLSVQYRNLSADCTANGTISPGVYNTSLYTEAQLAQLSQFYCNTTYYLYSSPAAACGSSSCIFLDESGIVAFKRQILLLPYLKDCSVDGMTYGSDYLNFLPSGSTAEEDSAFLYGAGTYISGDAFNEQEALPFMVNPRRHLTFSFAKIDWQLEDVSKMFNAGCGVPGGCNGLVHKLTLPAERMDARFINPVQLVTLNAQPLLYPKTTERHLWEYVQTDRFGEVAWADANLGELKCSVLVDSYITQVESNHYYLDDPRQAMYTSALYYLFQDAATKTVTLGDTPDGASSLYLGSTRMNGDTERKQIKYSIPLTSAIATFVGIAIVIGFSFIVVDTPIDRVRTSLETNFAARYADVLTKEEYPPEVHNCDLRLPGGGDLVPMGGCTVERITLHSLADESEKIHL</sequence>
<proteinExistence type="predicted"/>
<dbReference type="OrthoDB" id="162995at2759"/>
<dbReference type="AlphaFoldDB" id="A0A8T1VGD3"/>
<dbReference type="EMBL" id="JAGDFM010000365">
    <property type="protein sequence ID" value="KAG7379193.1"/>
    <property type="molecule type" value="Genomic_DNA"/>
</dbReference>
<protein>
    <submittedName>
        <fullName evidence="2">Uncharacterized protein</fullName>
    </submittedName>
</protein>
<organism evidence="2 3">
    <name type="scientific">Phytophthora pseudosyringae</name>
    <dbReference type="NCBI Taxonomy" id="221518"/>
    <lineage>
        <taxon>Eukaryota</taxon>
        <taxon>Sar</taxon>
        <taxon>Stramenopiles</taxon>
        <taxon>Oomycota</taxon>
        <taxon>Peronosporomycetes</taxon>
        <taxon>Peronosporales</taxon>
        <taxon>Peronosporaceae</taxon>
        <taxon>Phytophthora</taxon>
    </lineage>
</organism>
<feature type="transmembrane region" description="Helical" evidence="1">
    <location>
        <begin position="319"/>
        <end position="340"/>
    </location>
</feature>
<dbReference type="Proteomes" id="UP000694044">
    <property type="component" value="Unassembled WGS sequence"/>
</dbReference>
<keyword evidence="3" id="KW-1185">Reference proteome</keyword>